<evidence type="ECO:0000259" key="2">
    <source>
        <dbReference type="Pfam" id="PF08239"/>
    </source>
</evidence>
<gene>
    <name evidence="3" type="ORF">VF08_29890</name>
</gene>
<protein>
    <submittedName>
        <fullName evidence="3">Peptide-binding protein</fullName>
    </submittedName>
</protein>
<comment type="caution">
    <text evidence="3">The sequence shown here is derived from an EMBL/GenBank/DDBJ whole genome shotgun (WGS) entry which is preliminary data.</text>
</comment>
<feature type="non-terminal residue" evidence="3">
    <location>
        <position position="1"/>
    </location>
</feature>
<dbReference type="InterPro" id="IPR003646">
    <property type="entry name" value="SH3-like_bac-type"/>
</dbReference>
<dbReference type="RefSeq" id="WP_143864485.1">
    <property type="nucleotide sequence ID" value="NZ_LAHD01000123.1"/>
</dbReference>
<evidence type="ECO:0000313" key="4">
    <source>
        <dbReference type="Proteomes" id="UP000222310"/>
    </source>
</evidence>
<name>A0A9Q5Z6W4_NOSLI</name>
<evidence type="ECO:0000256" key="1">
    <source>
        <dbReference type="SAM" id="MobiDB-lite"/>
    </source>
</evidence>
<dbReference type="Proteomes" id="UP000222310">
    <property type="component" value="Unassembled WGS sequence"/>
</dbReference>
<organism evidence="3 4">
    <name type="scientific">Nostoc linckia z8</name>
    <dbReference type="NCBI Taxonomy" id="1628746"/>
    <lineage>
        <taxon>Bacteria</taxon>
        <taxon>Bacillati</taxon>
        <taxon>Cyanobacteriota</taxon>
        <taxon>Cyanophyceae</taxon>
        <taxon>Nostocales</taxon>
        <taxon>Nostocaceae</taxon>
        <taxon>Nostoc</taxon>
    </lineage>
</organism>
<proteinExistence type="predicted"/>
<feature type="domain" description="SH3b" evidence="2">
    <location>
        <begin position="34"/>
        <end position="86"/>
    </location>
</feature>
<reference evidence="3 4" key="1">
    <citation type="submission" date="2015-02" db="EMBL/GenBank/DDBJ databases">
        <title>Nostoc linckia genome annotation.</title>
        <authorList>
            <person name="Zhou Z."/>
        </authorList>
    </citation>
    <scope>NUCLEOTIDE SEQUENCE [LARGE SCALE GENOMIC DNA]</scope>
    <source>
        <strain evidence="4">z8</strain>
    </source>
</reference>
<evidence type="ECO:0000313" key="3">
    <source>
        <dbReference type="EMBL" id="PHJ96791.1"/>
    </source>
</evidence>
<dbReference type="Gene3D" id="2.30.30.40">
    <property type="entry name" value="SH3 Domains"/>
    <property type="match status" value="1"/>
</dbReference>
<feature type="compositionally biased region" description="Pro residues" evidence="1">
    <location>
        <begin position="1"/>
        <end position="20"/>
    </location>
</feature>
<feature type="region of interest" description="Disordered" evidence="1">
    <location>
        <begin position="1"/>
        <end position="25"/>
    </location>
</feature>
<dbReference type="EMBL" id="LAHD01000123">
    <property type="protein sequence ID" value="PHJ96791.1"/>
    <property type="molecule type" value="Genomic_DNA"/>
</dbReference>
<dbReference type="AlphaFoldDB" id="A0A9Q5Z6W4"/>
<sequence length="93" mass="10017">ATPTPTPTESPQATPSPTPLPSGAYRGRVTWAEGLSLRAQPNQDGERIGGVGFNQKIIVLEESEDKAWQKIRLEDSGQEGWVKAGNTEKTDGQ</sequence>
<dbReference type="Pfam" id="PF08239">
    <property type="entry name" value="SH3_3"/>
    <property type="match status" value="1"/>
</dbReference>
<accession>A0A9Q5Z6W4</accession>